<dbReference type="AlphaFoldDB" id="A0A0F9J1S7"/>
<proteinExistence type="predicted"/>
<dbReference type="EMBL" id="LAZR01011082">
    <property type="protein sequence ID" value="KKM63528.1"/>
    <property type="molecule type" value="Genomic_DNA"/>
</dbReference>
<evidence type="ECO:0000313" key="1">
    <source>
        <dbReference type="EMBL" id="KKM63528.1"/>
    </source>
</evidence>
<organism evidence="1">
    <name type="scientific">marine sediment metagenome</name>
    <dbReference type="NCBI Taxonomy" id="412755"/>
    <lineage>
        <taxon>unclassified sequences</taxon>
        <taxon>metagenomes</taxon>
        <taxon>ecological metagenomes</taxon>
    </lineage>
</organism>
<comment type="caution">
    <text evidence="1">The sequence shown here is derived from an EMBL/GenBank/DDBJ whole genome shotgun (WGS) entry which is preliminary data.</text>
</comment>
<reference evidence="1" key="1">
    <citation type="journal article" date="2015" name="Nature">
        <title>Complex archaea that bridge the gap between prokaryotes and eukaryotes.</title>
        <authorList>
            <person name="Spang A."/>
            <person name="Saw J.H."/>
            <person name="Jorgensen S.L."/>
            <person name="Zaremba-Niedzwiedzka K."/>
            <person name="Martijn J."/>
            <person name="Lind A.E."/>
            <person name="van Eijk R."/>
            <person name="Schleper C."/>
            <person name="Guy L."/>
            <person name="Ettema T.J."/>
        </authorList>
    </citation>
    <scope>NUCLEOTIDE SEQUENCE</scope>
</reference>
<accession>A0A0F9J1S7</accession>
<protein>
    <submittedName>
        <fullName evidence="1">Uncharacterized protein</fullName>
    </submittedName>
</protein>
<gene>
    <name evidence="1" type="ORF">LCGC14_1510580</name>
</gene>
<sequence>MKIFNEEGKELGLYDLAEAFIEAYPDDIFIKGPYPIPEIRKLFKKLLEIHDEKVKKESETES</sequence>
<name>A0A0F9J1S7_9ZZZZ</name>